<name>A0A8J6KG79_ELECQ</name>
<evidence type="ECO:0000313" key="1">
    <source>
        <dbReference type="EMBL" id="KAG9491842.1"/>
    </source>
</evidence>
<reference evidence="1" key="1">
    <citation type="thesis" date="2020" institute="ProQuest LLC" country="789 East Eisenhower Parkway, Ann Arbor, MI, USA">
        <title>Comparative Genomics and Chromosome Evolution.</title>
        <authorList>
            <person name="Mudd A.B."/>
        </authorList>
    </citation>
    <scope>NUCLEOTIDE SEQUENCE</scope>
    <source>
        <strain evidence="1">HN-11 Male</strain>
        <tissue evidence="1">Kidney and liver</tissue>
    </source>
</reference>
<dbReference type="AlphaFoldDB" id="A0A8J6KG79"/>
<organism evidence="1 2">
    <name type="scientific">Eleutherodactylus coqui</name>
    <name type="common">Puerto Rican coqui</name>
    <dbReference type="NCBI Taxonomy" id="57060"/>
    <lineage>
        <taxon>Eukaryota</taxon>
        <taxon>Metazoa</taxon>
        <taxon>Chordata</taxon>
        <taxon>Craniata</taxon>
        <taxon>Vertebrata</taxon>
        <taxon>Euteleostomi</taxon>
        <taxon>Amphibia</taxon>
        <taxon>Batrachia</taxon>
        <taxon>Anura</taxon>
        <taxon>Neobatrachia</taxon>
        <taxon>Hyloidea</taxon>
        <taxon>Eleutherodactylidae</taxon>
        <taxon>Eleutherodactylinae</taxon>
        <taxon>Eleutherodactylus</taxon>
        <taxon>Eleutherodactylus</taxon>
    </lineage>
</organism>
<accession>A0A8J6KG79</accession>
<dbReference type="EMBL" id="WNTK01000001">
    <property type="protein sequence ID" value="KAG9491842.1"/>
    <property type="molecule type" value="Genomic_DNA"/>
</dbReference>
<keyword evidence="2" id="KW-1185">Reference proteome</keyword>
<sequence length="72" mass="8051">PPSDPRVDHECCSILYGLVAAVEALCKITDYQHEALTTLMENAERVANRGRIICLIKAKRSDVLENRKAGRQ</sequence>
<evidence type="ECO:0000313" key="2">
    <source>
        <dbReference type="Proteomes" id="UP000770717"/>
    </source>
</evidence>
<dbReference type="InterPro" id="IPR019355">
    <property type="entry name" value="Cell_cycle_regulator_Mat89Bb"/>
</dbReference>
<protein>
    <submittedName>
        <fullName evidence="1">Uncharacterized protein</fullName>
    </submittedName>
</protein>
<dbReference type="OrthoDB" id="5844105at2759"/>
<comment type="caution">
    <text evidence="1">The sequence shown here is derived from an EMBL/GenBank/DDBJ whole genome shotgun (WGS) entry which is preliminary data.</text>
</comment>
<gene>
    <name evidence="1" type="ORF">GDO78_000374</name>
</gene>
<proteinExistence type="predicted"/>
<dbReference type="Pfam" id="PF10221">
    <property type="entry name" value="Mat89Bb"/>
    <property type="match status" value="1"/>
</dbReference>
<dbReference type="Proteomes" id="UP000770717">
    <property type="component" value="Unassembled WGS sequence"/>
</dbReference>
<feature type="non-terminal residue" evidence="1">
    <location>
        <position position="1"/>
    </location>
</feature>